<evidence type="ECO:0000313" key="2">
    <source>
        <dbReference type="Proteomes" id="UP000214688"/>
    </source>
</evidence>
<accession>A0A223CYE8</accession>
<dbReference type="Proteomes" id="UP000214688">
    <property type="component" value="Chromosome"/>
</dbReference>
<sequence>MDKTELTLNNGDTFFVEKRNCEATGQEYVVAYMDTHEPTKQCETNVIGCNGVIYTIQCKTRNTKVDCTKNPPIIVCVDGPCT</sequence>
<proteinExistence type="predicted"/>
<gene>
    <name evidence="1" type="ORF">CIG75_04800</name>
</gene>
<protein>
    <submittedName>
        <fullName evidence="1">Uncharacterized protein</fullName>
    </submittedName>
</protein>
<dbReference type="EMBL" id="CP022657">
    <property type="protein sequence ID" value="ASS74368.1"/>
    <property type="molecule type" value="Genomic_DNA"/>
</dbReference>
<keyword evidence="2" id="KW-1185">Reference proteome</keyword>
<evidence type="ECO:0000313" key="1">
    <source>
        <dbReference type="EMBL" id="ASS74368.1"/>
    </source>
</evidence>
<reference evidence="1 2" key="1">
    <citation type="journal article" date="2015" name="Int. J. Syst. Evol. Microbiol.">
        <title>Tumebacillus algifaecis sp. nov., isolated from decomposing algal scum.</title>
        <authorList>
            <person name="Wu Y.F."/>
            <person name="Zhang B."/>
            <person name="Xing P."/>
            <person name="Wu Q.L."/>
            <person name="Liu S.J."/>
        </authorList>
    </citation>
    <scope>NUCLEOTIDE SEQUENCE [LARGE SCALE GENOMIC DNA]</scope>
    <source>
        <strain evidence="1 2">THMBR28</strain>
    </source>
</reference>
<dbReference type="AlphaFoldDB" id="A0A223CYE8"/>
<dbReference type="RefSeq" id="WP_094235620.1">
    <property type="nucleotide sequence ID" value="NZ_CP022657.1"/>
</dbReference>
<dbReference type="KEGG" id="tab:CIG75_04800"/>
<organism evidence="1 2">
    <name type="scientific">Tumebacillus algifaecis</name>
    <dbReference type="NCBI Taxonomy" id="1214604"/>
    <lineage>
        <taxon>Bacteria</taxon>
        <taxon>Bacillati</taxon>
        <taxon>Bacillota</taxon>
        <taxon>Bacilli</taxon>
        <taxon>Bacillales</taxon>
        <taxon>Alicyclobacillaceae</taxon>
        <taxon>Tumebacillus</taxon>
    </lineage>
</organism>
<name>A0A223CYE8_9BACL</name>